<dbReference type="Pfam" id="PF14525">
    <property type="entry name" value="AraC_binding_2"/>
    <property type="match status" value="1"/>
</dbReference>
<dbReference type="PROSITE" id="PS00041">
    <property type="entry name" value="HTH_ARAC_FAMILY_1"/>
    <property type="match status" value="1"/>
</dbReference>
<dbReference type="InterPro" id="IPR009057">
    <property type="entry name" value="Homeodomain-like_sf"/>
</dbReference>
<accession>A0ABP8WB24</accession>
<evidence type="ECO:0000256" key="1">
    <source>
        <dbReference type="ARBA" id="ARBA00023015"/>
    </source>
</evidence>
<evidence type="ECO:0000313" key="6">
    <source>
        <dbReference type="Proteomes" id="UP001500325"/>
    </source>
</evidence>
<reference evidence="6" key="1">
    <citation type="journal article" date="2019" name="Int. J. Syst. Evol. Microbiol.">
        <title>The Global Catalogue of Microorganisms (GCM) 10K type strain sequencing project: providing services to taxonomists for standard genome sequencing and annotation.</title>
        <authorList>
            <consortium name="The Broad Institute Genomics Platform"/>
            <consortium name="The Broad Institute Genome Sequencing Center for Infectious Disease"/>
            <person name="Wu L."/>
            <person name="Ma J."/>
        </authorList>
    </citation>
    <scope>NUCLEOTIDE SEQUENCE [LARGE SCALE GENOMIC DNA]</scope>
    <source>
        <strain evidence="6">JCM 18055</strain>
    </source>
</reference>
<comment type="caution">
    <text evidence="5">The sequence shown here is derived from an EMBL/GenBank/DDBJ whole genome shotgun (WGS) entry which is preliminary data.</text>
</comment>
<dbReference type="PROSITE" id="PS01124">
    <property type="entry name" value="HTH_ARAC_FAMILY_2"/>
    <property type="match status" value="1"/>
</dbReference>
<feature type="domain" description="HTH araC/xylS-type" evidence="4">
    <location>
        <begin position="210"/>
        <end position="311"/>
    </location>
</feature>
<keyword evidence="2" id="KW-0238">DNA-binding</keyword>
<dbReference type="InterPro" id="IPR050204">
    <property type="entry name" value="AraC_XylS_family_regulators"/>
</dbReference>
<evidence type="ECO:0000259" key="4">
    <source>
        <dbReference type="PROSITE" id="PS01124"/>
    </source>
</evidence>
<gene>
    <name evidence="5" type="ORF">GCM10023215_17720</name>
</gene>
<dbReference type="SUPFAM" id="SSF46689">
    <property type="entry name" value="Homeodomain-like"/>
    <property type="match status" value="1"/>
</dbReference>
<dbReference type="Gene3D" id="1.10.10.60">
    <property type="entry name" value="Homeodomain-like"/>
    <property type="match status" value="1"/>
</dbReference>
<dbReference type="SMART" id="SM00342">
    <property type="entry name" value="HTH_ARAC"/>
    <property type="match status" value="1"/>
</dbReference>
<evidence type="ECO:0000256" key="2">
    <source>
        <dbReference type="ARBA" id="ARBA00023125"/>
    </source>
</evidence>
<name>A0ABP8WB24_9PSEU</name>
<sequence>MARVLTTDTVEARDRLDFWNAAVSDAYVRLSCAAPGGDVVGDIRVDSLATLELSRVTATAQHVVRTPSLIASTAEDFFLVSLQTRGRGRISQDSRTAELAAGDFALYDSTRPYALEFDGPFQQYVLMLPGPTLRSRLRDTPELTARRVQGAAGAGHLMIEMIRTLAVDVDVLEPAAAVAVAQGVEHIVVAGLSSLGEAPPPEPSLVARREEVKAYVRRRLGDPGLTVAAIAAALHTSVSSLHRAFADEPCSLAEWIWAQRLEAVRADLLDPALRHRTISELAFDRGFVDASHFSRAFRARFGRTAREVRKG</sequence>
<dbReference type="Pfam" id="PF12833">
    <property type="entry name" value="HTH_18"/>
    <property type="match status" value="1"/>
</dbReference>
<dbReference type="EMBL" id="BAABIC010000005">
    <property type="protein sequence ID" value="GAA4683682.1"/>
    <property type="molecule type" value="Genomic_DNA"/>
</dbReference>
<dbReference type="InterPro" id="IPR035418">
    <property type="entry name" value="AraC-bd_2"/>
</dbReference>
<proteinExistence type="predicted"/>
<dbReference type="InterPro" id="IPR018062">
    <property type="entry name" value="HTH_AraC-typ_CS"/>
</dbReference>
<dbReference type="InterPro" id="IPR018060">
    <property type="entry name" value="HTH_AraC"/>
</dbReference>
<organism evidence="5 6">
    <name type="scientific">Pseudonocardia yuanmonensis</name>
    <dbReference type="NCBI Taxonomy" id="1095914"/>
    <lineage>
        <taxon>Bacteria</taxon>
        <taxon>Bacillati</taxon>
        <taxon>Actinomycetota</taxon>
        <taxon>Actinomycetes</taxon>
        <taxon>Pseudonocardiales</taxon>
        <taxon>Pseudonocardiaceae</taxon>
        <taxon>Pseudonocardia</taxon>
    </lineage>
</organism>
<keyword evidence="6" id="KW-1185">Reference proteome</keyword>
<dbReference type="PANTHER" id="PTHR46796:SF6">
    <property type="entry name" value="ARAC SUBFAMILY"/>
    <property type="match status" value="1"/>
</dbReference>
<dbReference type="RefSeq" id="WP_345379674.1">
    <property type="nucleotide sequence ID" value="NZ_BAABIC010000005.1"/>
</dbReference>
<dbReference type="PANTHER" id="PTHR46796">
    <property type="entry name" value="HTH-TYPE TRANSCRIPTIONAL ACTIVATOR RHAS-RELATED"/>
    <property type="match status" value="1"/>
</dbReference>
<protein>
    <submittedName>
        <fullName evidence="5">Helix-turn-helix domain-containing protein</fullName>
    </submittedName>
</protein>
<dbReference type="Proteomes" id="UP001500325">
    <property type="component" value="Unassembled WGS sequence"/>
</dbReference>
<keyword evidence="3" id="KW-0804">Transcription</keyword>
<keyword evidence="1" id="KW-0805">Transcription regulation</keyword>
<evidence type="ECO:0000256" key="3">
    <source>
        <dbReference type="ARBA" id="ARBA00023163"/>
    </source>
</evidence>
<evidence type="ECO:0000313" key="5">
    <source>
        <dbReference type="EMBL" id="GAA4683682.1"/>
    </source>
</evidence>